<gene>
    <name evidence="3" type="ORF">DGD08_12630</name>
</gene>
<name>A0A3D4VBC5_9BACT</name>
<evidence type="ECO:0008006" key="5">
    <source>
        <dbReference type="Google" id="ProtNLM"/>
    </source>
</evidence>
<comment type="caution">
    <text evidence="3">The sequence shown here is derived from an EMBL/GenBank/DDBJ whole genome shotgun (WGS) entry which is preliminary data.</text>
</comment>
<keyword evidence="2" id="KW-0732">Signal</keyword>
<feature type="signal peptide" evidence="2">
    <location>
        <begin position="1"/>
        <end position="34"/>
    </location>
</feature>
<dbReference type="AlphaFoldDB" id="A0A3D4VBC5"/>
<evidence type="ECO:0000256" key="2">
    <source>
        <dbReference type="SAM" id="SignalP"/>
    </source>
</evidence>
<organism evidence="3 4">
    <name type="scientific">Gemmatimonas aurantiaca</name>
    <dbReference type="NCBI Taxonomy" id="173480"/>
    <lineage>
        <taxon>Bacteria</taxon>
        <taxon>Pseudomonadati</taxon>
        <taxon>Gemmatimonadota</taxon>
        <taxon>Gemmatimonadia</taxon>
        <taxon>Gemmatimonadales</taxon>
        <taxon>Gemmatimonadaceae</taxon>
        <taxon>Gemmatimonas</taxon>
    </lineage>
</organism>
<feature type="region of interest" description="Disordered" evidence="1">
    <location>
        <begin position="80"/>
        <end position="106"/>
    </location>
</feature>
<feature type="chain" id="PRO_5017733967" description="Lipoprotein" evidence="2">
    <location>
        <begin position="35"/>
        <end position="161"/>
    </location>
</feature>
<sequence length="161" mass="16744">MQSGLLHLSLRFRRFLAMALSAHVLVTAVITALAACNPVVDATVTQTRQTPSAVVAAHHADLPTDPHAGHDVAVSTAPSQHIGHGASFTSSPTPSESAPSHHHGSTTVTCPMSMACAVSAIASHVPPINTEHTYASSRRVLVNDSLPRSPRVAPEPPPPRA</sequence>
<reference evidence="3 4" key="1">
    <citation type="journal article" date="2018" name="Nat. Biotechnol.">
        <title>A standardized bacterial taxonomy based on genome phylogeny substantially revises the tree of life.</title>
        <authorList>
            <person name="Parks D.H."/>
            <person name="Chuvochina M."/>
            <person name="Waite D.W."/>
            <person name="Rinke C."/>
            <person name="Skarshewski A."/>
            <person name="Chaumeil P.A."/>
            <person name="Hugenholtz P."/>
        </authorList>
    </citation>
    <scope>NUCLEOTIDE SEQUENCE [LARGE SCALE GENOMIC DNA]</scope>
    <source>
        <strain evidence="3">UBA8844</strain>
    </source>
</reference>
<proteinExistence type="predicted"/>
<accession>A0A3D4VBC5</accession>
<evidence type="ECO:0000256" key="1">
    <source>
        <dbReference type="SAM" id="MobiDB-lite"/>
    </source>
</evidence>
<protein>
    <recommendedName>
        <fullName evidence="5">Lipoprotein</fullName>
    </recommendedName>
</protein>
<feature type="compositionally biased region" description="Low complexity" evidence="1">
    <location>
        <begin position="86"/>
        <end position="98"/>
    </location>
</feature>
<feature type="region of interest" description="Disordered" evidence="1">
    <location>
        <begin position="139"/>
        <end position="161"/>
    </location>
</feature>
<evidence type="ECO:0000313" key="4">
    <source>
        <dbReference type="Proteomes" id="UP000264071"/>
    </source>
</evidence>
<dbReference type="Proteomes" id="UP000264071">
    <property type="component" value="Unassembled WGS sequence"/>
</dbReference>
<dbReference type="EMBL" id="DPIY01000010">
    <property type="protein sequence ID" value="HCT58042.1"/>
    <property type="molecule type" value="Genomic_DNA"/>
</dbReference>
<evidence type="ECO:0000313" key="3">
    <source>
        <dbReference type="EMBL" id="HCT58042.1"/>
    </source>
</evidence>